<dbReference type="AlphaFoldDB" id="A0A0F2M8T9"/>
<comment type="caution">
    <text evidence="2">The sequence shown here is derived from an EMBL/GenBank/DDBJ whole genome shotgun (WGS) entry which is preliminary data.</text>
</comment>
<accession>A0A0F2M8T9</accession>
<evidence type="ECO:0000256" key="1">
    <source>
        <dbReference type="SAM" id="SignalP"/>
    </source>
</evidence>
<keyword evidence="1" id="KW-0732">Signal</keyword>
<gene>
    <name evidence="2" type="ORF">SPSK_09575</name>
</gene>
<dbReference type="VEuPathDB" id="FungiDB:SPSK_09575"/>
<dbReference type="OrthoDB" id="4424523at2759"/>
<protein>
    <submittedName>
        <fullName evidence="2">Uncharacterized protein</fullName>
    </submittedName>
</protein>
<reference evidence="2 3" key="1">
    <citation type="journal article" date="2014" name="BMC Genomics">
        <title>Comparative genomics of the major fungal agents of human and animal Sporotrichosis: Sporothrix schenckii and Sporothrix brasiliensis.</title>
        <authorList>
            <person name="Teixeira M.M."/>
            <person name="de Almeida L.G."/>
            <person name="Kubitschek-Barreira P."/>
            <person name="Alves F.L."/>
            <person name="Kioshima E.S."/>
            <person name="Abadio A.K."/>
            <person name="Fernandes L."/>
            <person name="Derengowski L.S."/>
            <person name="Ferreira K.S."/>
            <person name="Souza R.C."/>
            <person name="Ruiz J.C."/>
            <person name="de Andrade N.C."/>
            <person name="Paes H.C."/>
            <person name="Nicola A.M."/>
            <person name="Albuquerque P."/>
            <person name="Gerber A.L."/>
            <person name="Martins V.P."/>
            <person name="Peconick L.D."/>
            <person name="Neto A.V."/>
            <person name="Chaucanez C.B."/>
            <person name="Silva P.A."/>
            <person name="Cunha O.L."/>
            <person name="de Oliveira F.F."/>
            <person name="dos Santos T.C."/>
            <person name="Barros A.L."/>
            <person name="Soares M.A."/>
            <person name="de Oliveira L.M."/>
            <person name="Marini M.M."/>
            <person name="Villalobos-Duno H."/>
            <person name="Cunha M.M."/>
            <person name="de Hoog S."/>
            <person name="da Silveira J.F."/>
            <person name="Henrissat B."/>
            <person name="Nino-Vega G.A."/>
            <person name="Cisalpino P.S."/>
            <person name="Mora-Montes H.M."/>
            <person name="Almeida S.R."/>
            <person name="Stajich J.E."/>
            <person name="Lopes-Bezerra L.M."/>
            <person name="Vasconcelos A.T."/>
            <person name="Felipe M.S."/>
        </authorList>
    </citation>
    <scope>NUCLEOTIDE SEQUENCE [LARGE SCALE GENOMIC DNA]</scope>
    <source>
        <strain evidence="2 3">1099-18</strain>
    </source>
</reference>
<name>A0A0F2M8T9_SPOSC</name>
<sequence length="328" mass="36956">MRTATLLWVLCAYHARKTTALAADTSQIVLHTTATQLEQEETTLEIAIATPPTAGGDDLAINYVVPGDEDTRYEDSIDDLLLYRVWYDDDEAWTAFLRILAHANYDTPDSDDDSDGDCVDFDDPSDLPYTIMDDRAAYSGATKDAIRTAFRAWVDDRSPARDGAGVAVLSGPHAAFRLKNMPRYRFCLYVDRDAMLAARSTYTPYTRKNGRRGGFYSTSGYAVLVDAAFDDAYYDNLARPTPEPDESEREDMASGDYTYEEWLDIVTDGDDGYPPVEGRESLDVGWCFVRLPTYSLCEALLANTEEWDRYYKRPPLVYPDDKPLSEAR</sequence>
<evidence type="ECO:0000313" key="2">
    <source>
        <dbReference type="EMBL" id="KJR86047.1"/>
    </source>
</evidence>
<feature type="signal peptide" evidence="1">
    <location>
        <begin position="1"/>
        <end position="20"/>
    </location>
</feature>
<dbReference type="Proteomes" id="UP000033710">
    <property type="component" value="Unassembled WGS sequence"/>
</dbReference>
<dbReference type="EMBL" id="AXCR01000007">
    <property type="protein sequence ID" value="KJR86047.1"/>
    <property type="molecule type" value="Genomic_DNA"/>
</dbReference>
<organism evidence="2 3">
    <name type="scientific">Sporothrix schenckii 1099-18</name>
    <dbReference type="NCBI Taxonomy" id="1397361"/>
    <lineage>
        <taxon>Eukaryota</taxon>
        <taxon>Fungi</taxon>
        <taxon>Dikarya</taxon>
        <taxon>Ascomycota</taxon>
        <taxon>Pezizomycotina</taxon>
        <taxon>Sordariomycetes</taxon>
        <taxon>Sordariomycetidae</taxon>
        <taxon>Ophiostomatales</taxon>
        <taxon>Ophiostomataceae</taxon>
        <taxon>Sporothrix</taxon>
    </lineage>
</organism>
<evidence type="ECO:0000313" key="3">
    <source>
        <dbReference type="Proteomes" id="UP000033710"/>
    </source>
</evidence>
<proteinExistence type="predicted"/>
<dbReference type="GeneID" id="27671424"/>
<reference evidence="2 3" key="2">
    <citation type="journal article" date="2015" name="Eukaryot. Cell">
        <title>Asexual propagation of a virulent clone complex in a human and feline outbreak of sporotrichosis.</title>
        <authorList>
            <person name="Teixeira Mde M."/>
            <person name="Rodrigues A.M."/>
            <person name="Tsui C.K."/>
            <person name="de Almeida L.G."/>
            <person name="Van Diepeningen A.D."/>
            <person name="van den Ende B.G."/>
            <person name="Fernandes G.F."/>
            <person name="Kano R."/>
            <person name="Hamelin R.C."/>
            <person name="Lopes-Bezerra L.M."/>
            <person name="Vasconcelos A.T."/>
            <person name="de Hoog S."/>
            <person name="de Camargo Z.P."/>
            <person name="Felipe M.S."/>
        </authorList>
    </citation>
    <scope>NUCLEOTIDE SEQUENCE [LARGE SCALE GENOMIC DNA]</scope>
    <source>
        <strain evidence="2 3">1099-18</strain>
    </source>
</reference>
<dbReference type="KEGG" id="ssck:SPSK_09575"/>
<feature type="chain" id="PRO_5002455017" evidence="1">
    <location>
        <begin position="21"/>
        <end position="328"/>
    </location>
</feature>
<dbReference type="RefSeq" id="XP_016588723.1">
    <property type="nucleotide sequence ID" value="XM_016736147.1"/>
</dbReference>